<keyword evidence="2" id="KW-0378">Hydrolase</keyword>
<keyword evidence="3" id="KW-1185">Reference proteome</keyword>
<dbReference type="GO" id="GO:0006508">
    <property type="term" value="P:proteolysis"/>
    <property type="evidence" value="ECO:0007669"/>
    <property type="project" value="UniProtKB-KW"/>
</dbReference>
<accession>A0ABR8F966</accession>
<evidence type="ECO:0000313" key="2">
    <source>
        <dbReference type="EMBL" id="MBD2566757.1"/>
    </source>
</evidence>
<dbReference type="Proteomes" id="UP000640531">
    <property type="component" value="Unassembled WGS sequence"/>
</dbReference>
<protein>
    <submittedName>
        <fullName evidence="2">Serine protease</fullName>
    </submittedName>
</protein>
<dbReference type="SUPFAM" id="SSF48452">
    <property type="entry name" value="TPR-like"/>
    <property type="match status" value="2"/>
</dbReference>
<dbReference type="PANTHER" id="PTHR43019">
    <property type="entry name" value="SERINE ENDOPROTEASE DEGS"/>
    <property type="match status" value="1"/>
</dbReference>
<dbReference type="InterPro" id="IPR011990">
    <property type="entry name" value="TPR-like_helical_dom_sf"/>
</dbReference>
<dbReference type="InterPro" id="IPR019734">
    <property type="entry name" value="TPR_rpt"/>
</dbReference>
<sequence>MNTSFERAKQAVVRIFTYKGTVVGTGFLVHENYVITCAHVVAQALGINADSKTRPHEDIFLDFPLIKSDVKLTANVVLWRPIPPKGDTSVTGKEDIAVLKLNNPPPANVKPVKLFVETNLRGDEFLTFGFPLNHDDGLEASGKLGGKQAAGWVQIEGGEVGTRLEPGFSGAPVWDEQLQGIVGMAVAADERRKEAKIGFMIPVEEIVRVWPALGKLTHPQLSLDKRKNLKLRFLVSLVLFPVFSIAVFYFISNWVSNPNCFEKAHREGRKAIAIFDFHTSSGNSALSPLLESQIQQNLQSSPLMNTKVCYIKTHTSPPNNAEDAQKQVSQADVVIWGTRGGSTIQVFVTTVKLKPIKYLSKLSLSTANSDLQTEDWQYLVSIITAYNLSRIYVDQGNFSEATQLLSLALTEQQNITDFDLKKPENRQYLAEAYYWLGWWYEHEGKINCLIDKDSCHKALAAYKEASKFSPQDFTFWINQALILTNMENLSEAIKIYTYIITSKFAEEDKLTAMINRGNLYLQEEKFPQAISDLTIACNQMSPSLNCLRSLGLAQLQAKKFPDANRTYKIIIAEISSNSHNKAEIINELKTLAAKKPQLAININQIINTTQ</sequence>
<reference evidence="2 3" key="1">
    <citation type="journal article" date="2020" name="ISME J.">
        <title>Comparative genomics reveals insights into cyanobacterial evolution and habitat adaptation.</title>
        <authorList>
            <person name="Chen M.Y."/>
            <person name="Teng W.K."/>
            <person name="Zhao L."/>
            <person name="Hu C.X."/>
            <person name="Zhou Y.K."/>
            <person name="Han B.P."/>
            <person name="Song L.R."/>
            <person name="Shu W.S."/>
        </authorList>
    </citation>
    <scope>NUCLEOTIDE SEQUENCE [LARGE SCALE GENOMIC DNA]</scope>
    <source>
        <strain evidence="2 3">FACHB-196</strain>
    </source>
</reference>
<feature type="transmembrane region" description="Helical" evidence="1">
    <location>
        <begin position="231"/>
        <end position="251"/>
    </location>
</feature>
<dbReference type="Gene3D" id="2.40.10.120">
    <property type="match status" value="1"/>
</dbReference>
<dbReference type="RefSeq" id="WP_190711580.1">
    <property type="nucleotide sequence ID" value="NZ_JACJST010000002.1"/>
</dbReference>
<dbReference type="EMBL" id="JACJST010000002">
    <property type="protein sequence ID" value="MBD2566757.1"/>
    <property type="molecule type" value="Genomic_DNA"/>
</dbReference>
<dbReference type="PANTHER" id="PTHR43019:SF23">
    <property type="entry name" value="PROTEASE DO-LIKE 5, CHLOROPLASTIC"/>
    <property type="match status" value="1"/>
</dbReference>
<dbReference type="SMART" id="SM00028">
    <property type="entry name" value="TPR"/>
    <property type="match status" value="5"/>
</dbReference>
<comment type="caution">
    <text evidence="2">The sequence shown here is derived from an EMBL/GenBank/DDBJ whole genome shotgun (WGS) entry which is preliminary data.</text>
</comment>
<dbReference type="SUPFAM" id="SSF50494">
    <property type="entry name" value="Trypsin-like serine proteases"/>
    <property type="match status" value="1"/>
</dbReference>
<gene>
    <name evidence="2" type="ORF">H6G59_02365</name>
</gene>
<keyword evidence="1" id="KW-0812">Transmembrane</keyword>
<organism evidence="2 3">
    <name type="scientific">Anabaena lutea FACHB-196</name>
    <dbReference type="NCBI Taxonomy" id="2692881"/>
    <lineage>
        <taxon>Bacteria</taxon>
        <taxon>Bacillati</taxon>
        <taxon>Cyanobacteriota</taxon>
        <taxon>Cyanophyceae</taxon>
        <taxon>Nostocales</taxon>
        <taxon>Nostocaceae</taxon>
        <taxon>Anabaena</taxon>
    </lineage>
</organism>
<evidence type="ECO:0000313" key="3">
    <source>
        <dbReference type="Proteomes" id="UP000640531"/>
    </source>
</evidence>
<proteinExistence type="predicted"/>
<keyword evidence="1" id="KW-0472">Membrane</keyword>
<keyword evidence="1" id="KW-1133">Transmembrane helix</keyword>
<keyword evidence="2" id="KW-0645">Protease</keyword>
<name>A0ABR8F966_9NOST</name>
<dbReference type="Pfam" id="PF13365">
    <property type="entry name" value="Trypsin_2"/>
    <property type="match status" value="1"/>
</dbReference>
<dbReference type="InterPro" id="IPR009003">
    <property type="entry name" value="Peptidase_S1_PA"/>
</dbReference>
<evidence type="ECO:0000256" key="1">
    <source>
        <dbReference type="SAM" id="Phobius"/>
    </source>
</evidence>
<dbReference type="Gene3D" id="1.25.40.10">
    <property type="entry name" value="Tetratricopeptide repeat domain"/>
    <property type="match status" value="2"/>
</dbReference>
<dbReference type="GO" id="GO:0008233">
    <property type="term" value="F:peptidase activity"/>
    <property type="evidence" value="ECO:0007669"/>
    <property type="project" value="UniProtKB-KW"/>
</dbReference>